<accession>A0A0V0TG17</accession>
<gene>
    <name evidence="2" type="ORF">T05_7042</name>
</gene>
<comment type="caution">
    <text evidence="2">The sequence shown here is derived from an EMBL/GenBank/DDBJ whole genome shotgun (WGS) entry which is preliminary data.</text>
</comment>
<name>A0A0V0TG17_9BILA</name>
<keyword evidence="3" id="KW-1185">Reference proteome</keyword>
<dbReference type="Proteomes" id="UP000055048">
    <property type="component" value="Unassembled WGS sequence"/>
</dbReference>
<dbReference type="EMBL" id="JYDJ01000287">
    <property type="protein sequence ID" value="KRX37948.1"/>
    <property type="molecule type" value="Genomic_DNA"/>
</dbReference>
<evidence type="ECO:0000313" key="2">
    <source>
        <dbReference type="EMBL" id="KRX37948.1"/>
    </source>
</evidence>
<keyword evidence="1" id="KW-0472">Membrane</keyword>
<reference evidence="2 3" key="1">
    <citation type="submission" date="2015-01" db="EMBL/GenBank/DDBJ databases">
        <title>Evolution of Trichinella species and genotypes.</title>
        <authorList>
            <person name="Korhonen P.K."/>
            <person name="Edoardo P."/>
            <person name="Giuseppe L.R."/>
            <person name="Gasser R.B."/>
        </authorList>
    </citation>
    <scope>NUCLEOTIDE SEQUENCE [LARGE SCALE GENOMIC DNA]</scope>
    <source>
        <strain evidence="2">ISS417</strain>
    </source>
</reference>
<feature type="transmembrane region" description="Helical" evidence="1">
    <location>
        <begin position="63"/>
        <end position="80"/>
    </location>
</feature>
<feature type="transmembrane region" description="Helical" evidence="1">
    <location>
        <begin position="39"/>
        <end position="57"/>
    </location>
</feature>
<dbReference type="AlphaFoldDB" id="A0A0V0TG17"/>
<organism evidence="2 3">
    <name type="scientific">Trichinella murrelli</name>
    <dbReference type="NCBI Taxonomy" id="144512"/>
    <lineage>
        <taxon>Eukaryota</taxon>
        <taxon>Metazoa</taxon>
        <taxon>Ecdysozoa</taxon>
        <taxon>Nematoda</taxon>
        <taxon>Enoplea</taxon>
        <taxon>Dorylaimia</taxon>
        <taxon>Trichinellida</taxon>
        <taxon>Trichinellidae</taxon>
        <taxon>Trichinella</taxon>
    </lineage>
</organism>
<sequence>MRIEWKLEMLNLNFYRKLSSCESDKQKGIFEKISFSGKYLSYFCCCCCCFLSVYYHIILSHNIAFLPTCSYILCSINYSNKRCISWIRS</sequence>
<protein>
    <submittedName>
        <fullName evidence="2">Uncharacterized protein</fullName>
    </submittedName>
</protein>
<keyword evidence="1" id="KW-1133">Transmembrane helix</keyword>
<keyword evidence="1" id="KW-0812">Transmembrane</keyword>
<proteinExistence type="predicted"/>
<evidence type="ECO:0000256" key="1">
    <source>
        <dbReference type="SAM" id="Phobius"/>
    </source>
</evidence>
<evidence type="ECO:0000313" key="3">
    <source>
        <dbReference type="Proteomes" id="UP000055048"/>
    </source>
</evidence>